<sequence>MLALNRIPVDLNAILIKELRQELRVRGFVWSFIGFHIAMIIFTLSTFTAPDPDNVWTSMWSTALFWMMLAIPLFIIVPARAFTAFSKEANAKELELIFLTRTSSRQIVFYKWCALCLQGILLLTAALPYVIVRYVVGSLDLLDAFNSLGLLFLSTMLLTAVALVISAQSAHRRRFSAFRIIVCLVIGLPFANQIILFFVFGFSRLSIFGSISGTGSPIVAFIYAMFLLLLLFEYAASHISTQAENHASVKRILGMLALGTGWIFHAAGLGNPGLINISVGLYLLLICINALCEDPIDVQSIYAPFVKGSSWKRYVGIWLYPGWPSGVVYTVSMCVLYFTAMPMMHQAPLQLGGVATAAGLCLPILFTNTLWPRFRKKWWPYLLVQTVLLIVSFALIQDAPRHSCPTLYGTDYISSLFPISAVVLIFESRRFCPVNEVTGLASIGIFLLLALPWWRAWRHVRDTENRTRAALEEHPQHV</sequence>
<dbReference type="Proteomes" id="UP000019140">
    <property type="component" value="Unassembled WGS sequence"/>
</dbReference>
<feature type="transmembrane region" description="Helical" evidence="1">
    <location>
        <begin position="317"/>
        <end position="339"/>
    </location>
</feature>
<feature type="transmembrane region" description="Helical" evidence="1">
    <location>
        <begin position="109"/>
        <end position="132"/>
    </location>
</feature>
<gene>
    <name evidence="2" type="ORF">ETSY2_29990</name>
</gene>
<feature type="transmembrane region" description="Helical" evidence="1">
    <location>
        <begin position="408"/>
        <end position="426"/>
    </location>
</feature>
<feature type="transmembrane region" description="Helical" evidence="1">
    <location>
        <begin position="59"/>
        <end position="77"/>
    </location>
</feature>
<feature type="transmembrane region" description="Helical" evidence="1">
    <location>
        <begin position="274"/>
        <end position="292"/>
    </location>
</feature>
<reference evidence="2 3" key="1">
    <citation type="journal article" date="2014" name="Nature">
        <title>An environmental bacterial taxon with a large and distinct metabolic repertoire.</title>
        <authorList>
            <person name="Wilson M.C."/>
            <person name="Mori T."/>
            <person name="Ruckert C."/>
            <person name="Uria A.R."/>
            <person name="Helf M.J."/>
            <person name="Takada K."/>
            <person name="Gernert C."/>
            <person name="Steffens U.A."/>
            <person name="Heycke N."/>
            <person name="Schmitt S."/>
            <person name="Rinke C."/>
            <person name="Helfrich E.J."/>
            <person name="Brachmann A.O."/>
            <person name="Gurgui C."/>
            <person name="Wakimoto T."/>
            <person name="Kracht M."/>
            <person name="Crusemann M."/>
            <person name="Hentschel U."/>
            <person name="Abe I."/>
            <person name="Matsunaga S."/>
            <person name="Kalinowski J."/>
            <person name="Takeyama H."/>
            <person name="Piel J."/>
        </authorList>
    </citation>
    <scope>NUCLEOTIDE SEQUENCE [LARGE SCALE GENOMIC DNA]</scope>
    <source>
        <strain evidence="3">TSY2</strain>
    </source>
</reference>
<evidence type="ECO:0000313" key="3">
    <source>
        <dbReference type="Proteomes" id="UP000019140"/>
    </source>
</evidence>
<dbReference type="AlphaFoldDB" id="W4M200"/>
<keyword evidence="1" id="KW-0812">Transmembrane</keyword>
<feature type="transmembrane region" description="Helical" evidence="1">
    <location>
        <begin position="252"/>
        <end position="268"/>
    </location>
</feature>
<keyword evidence="3" id="KW-1185">Reference proteome</keyword>
<accession>W4M200</accession>
<feature type="transmembrane region" description="Helical" evidence="1">
    <location>
        <begin position="438"/>
        <end position="456"/>
    </location>
</feature>
<keyword evidence="1" id="KW-1133">Transmembrane helix</keyword>
<organism evidence="2 3">
    <name type="scientific">Candidatus Entotheonella gemina</name>
    <dbReference type="NCBI Taxonomy" id="1429439"/>
    <lineage>
        <taxon>Bacteria</taxon>
        <taxon>Pseudomonadati</taxon>
        <taxon>Nitrospinota/Tectimicrobiota group</taxon>
        <taxon>Candidatus Tectimicrobiota</taxon>
        <taxon>Candidatus Entotheonellia</taxon>
        <taxon>Candidatus Entotheonellales</taxon>
        <taxon>Candidatus Entotheonellaceae</taxon>
        <taxon>Candidatus Entotheonella</taxon>
    </lineage>
</organism>
<dbReference type="EMBL" id="AZHX01001268">
    <property type="protein sequence ID" value="ETX04225.1"/>
    <property type="molecule type" value="Genomic_DNA"/>
</dbReference>
<feature type="transmembrane region" description="Helical" evidence="1">
    <location>
        <begin position="207"/>
        <end position="232"/>
    </location>
</feature>
<keyword evidence="1" id="KW-0472">Membrane</keyword>
<feature type="transmembrane region" description="Helical" evidence="1">
    <location>
        <begin position="27"/>
        <end position="47"/>
    </location>
</feature>
<dbReference type="HOGENOM" id="CLU_556473_0_0_7"/>
<evidence type="ECO:0000256" key="1">
    <source>
        <dbReference type="SAM" id="Phobius"/>
    </source>
</evidence>
<comment type="caution">
    <text evidence="2">The sequence shown here is derived from an EMBL/GenBank/DDBJ whole genome shotgun (WGS) entry which is preliminary data.</text>
</comment>
<protein>
    <submittedName>
        <fullName evidence="2">Uncharacterized protein</fullName>
    </submittedName>
</protein>
<feature type="transmembrane region" description="Helical" evidence="1">
    <location>
        <begin position="177"/>
        <end position="201"/>
    </location>
</feature>
<name>W4M200_9BACT</name>
<feature type="transmembrane region" description="Helical" evidence="1">
    <location>
        <begin position="351"/>
        <end position="371"/>
    </location>
</feature>
<feature type="transmembrane region" description="Helical" evidence="1">
    <location>
        <begin position="144"/>
        <end position="165"/>
    </location>
</feature>
<feature type="transmembrane region" description="Helical" evidence="1">
    <location>
        <begin position="378"/>
        <end position="396"/>
    </location>
</feature>
<proteinExistence type="predicted"/>
<evidence type="ECO:0000313" key="2">
    <source>
        <dbReference type="EMBL" id="ETX04225.1"/>
    </source>
</evidence>